<dbReference type="PANTHER" id="PTHR14659:SF1">
    <property type="entry name" value="ALPHA- AND GAMMA-ADAPTIN-BINDING PROTEIN P34"/>
    <property type="match status" value="1"/>
</dbReference>
<accession>A0A139A9Z3</accession>
<gene>
    <name evidence="2" type="ORF">M427DRAFT_45558</name>
</gene>
<dbReference type="STRING" id="1344416.A0A139A9Z3"/>
<organism evidence="2 3">
    <name type="scientific">Gonapodya prolifera (strain JEL478)</name>
    <name type="common">Monoblepharis prolifera</name>
    <dbReference type="NCBI Taxonomy" id="1344416"/>
    <lineage>
        <taxon>Eukaryota</taxon>
        <taxon>Fungi</taxon>
        <taxon>Fungi incertae sedis</taxon>
        <taxon>Chytridiomycota</taxon>
        <taxon>Chytridiomycota incertae sedis</taxon>
        <taxon>Monoblepharidomycetes</taxon>
        <taxon>Monoblepharidales</taxon>
        <taxon>Gonapodyaceae</taxon>
        <taxon>Gonapodya</taxon>
    </lineage>
</organism>
<dbReference type="PANTHER" id="PTHR14659">
    <property type="entry name" value="ALPHA- AND GAMMA-ADAPTIN-BINDING PROTEIN P34"/>
    <property type="match status" value="1"/>
</dbReference>
<feature type="region of interest" description="Disordered" evidence="1">
    <location>
        <begin position="300"/>
        <end position="323"/>
    </location>
</feature>
<feature type="compositionally biased region" description="Acidic residues" evidence="1">
    <location>
        <begin position="306"/>
        <end position="319"/>
    </location>
</feature>
<sequence>MATGFGDESSTALAAKLSKMSVAADLAPETDEFDAFQSATELAIPEEVDLPRNKILVLSSAAPSALHLPLHLVRDILHTSSHSEALQSLDEALAAGGSPVSLGQGAIVPWSVENKYYQADLDFWIAAVEAPAQPQSMLERSGSGSQPTTINAKDGEDSSPVVADGDGEAVQPSDDPAKEDDEVPKSPVQKGFILTPADWELIGPAVDAIVLVFDPSNPSTLHHLSPHTELLGQFNPAISLCVGYDPSGALHSGPIPEPIVRQGPSSTSDARRRDALLDSYQDWCADRGFEYVHVDPSSGVLGGVSAEDDEDDDDDEEDIGHDKEGVPRIVEALVSHVWDGAVPAGTKKPPKVLSNAMAGDAEEGFGDFEQVMRAMVELDPALAAHTPSRSSVRAMHQDIFGPTAPKSATAPTPNPAWNAAFDALGPLDAFNGQDQFDDAFFPSDVDGFAGEDPEDVFEGFDRAFEKLRGLRDVAQQLPEDQRRALAARVALSFSVQMGKNESVKK</sequence>
<evidence type="ECO:0000313" key="3">
    <source>
        <dbReference type="Proteomes" id="UP000070544"/>
    </source>
</evidence>
<evidence type="ECO:0000313" key="2">
    <source>
        <dbReference type="EMBL" id="KXS13606.1"/>
    </source>
</evidence>
<dbReference type="Proteomes" id="UP000070544">
    <property type="component" value="Unassembled WGS sequence"/>
</dbReference>
<name>A0A139A9Z3_GONPJ</name>
<proteinExistence type="predicted"/>
<dbReference type="Gene3D" id="3.40.50.11960">
    <property type="match status" value="2"/>
</dbReference>
<feature type="region of interest" description="Disordered" evidence="1">
    <location>
        <begin position="135"/>
        <end position="187"/>
    </location>
</feature>
<dbReference type="EMBL" id="KQ965776">
    <property type="protein sequence ID" value="KXS13606.1"/>
    <property type="molecule type" value="Genomic_DNA"/>
</dbReference>
<dbReference type="Pfam" id="PF10199">
    <property type="entry name" value="Adaptin_binding"/>
    <property type="match status" value="1"/>
</dbReference>
<dbReference type="AlphaFoldDB" id="A0A139A9Z3"/>
<reference evidence="2 3" key="1">
    <citation type="journal article" date="2015" name="Genome Biol. Evol.">
        <title>Phylogenomic analyses indicate that early fungi evolved digesting cell walls of algal ancestors of land plants.</title>
        <authorList>
            <person name="Chang Y."/>
            <person name="Wang S."/>
            <person name="Sekimoto S."/>
            <person name="Aerts A.L."/>
            <person name="Choi C."/>
            <person name="Clum A."/>
            <person name="LaButti K.M."/>
            <person name="Lindquist E.A."/>
            <person name="Yee Ngan C."/>
            <person name="Ohm R.A."/>
            <person name="Salamov A.A."/>
            <person name="Grigoriev I.V."/>
            <person name="Spatafora J.W."/>
            <person name="Berbee M.L."/>
        </authorList>
    </citation>
    <scope>NUCLEOTIDE SEQUENCE [LARGE SCALE GENOMIC DNA]</scope>
    <source>
        <strain evidence="2 3">JEL478</strain>
    </source>
</reference>
<dbReference type="InterPro" id="IPR019341">
    <property type="entry name" value="Alpha/Gamma-adaptin-bd_p34"/>
</dbReference>
<protein>
    <submittedName>
        <fullName evidence="2">Uncharacterized protein</fullName>
    </submittedName>
</protein>
<evidence type="ECO:0000256" key="1">
    <source>
        <dbReference type="SAM" id="MobiDB-lite"/>
    </source>
</evidence>
<dbReference type="OrthoDB" id="10261384at2759"/>
<keyword evidence="3" id="KW-1185">Reference proteome</keyword>
<feature type="compositionally biased region" description="Polar residues" evidence="1">
    <location>
        <begin position="135"/>
        <end position="151"/>
    </location>
</feature>